<proteinExistence type="predicted"/>
<evidence type="ECO:0000313" key="3">
    <source>
        <dbReference type="EMBL" id="WOO42949.1"/>
    </source>
</evidence>
<dbReference type="InterPro" id="IPR012902">
    <property type="entry name" value="N_methyl_site"/>
</dbReference>
<gene>
    <name evidence="3" type="ORF">RZN69_07575</name>
</gene>
<keyword evidence="2" id="KW-0812">Transmembrane</keyword>
<dbReference type="EMBL" id="CP136920">
    <property type="protein sequence ID" value="WOO42949.1"/>
    <property type="molecule type" value="Genomic_DNA"/>
</dbReference>
<reference evidence="3 4" key="1">
    <citation type="submission" date="2023-10" db="EMBL/GenBank/DDBJ databases">
        <title>Rubellicoccus peritrichatus gen. nov., sp. nov., isolated from an algae of coral reef tank.</title>
        <authorList>
            <person name="Luo J."/>
        </authorList>
    </citation>
    <scope>NUCLEOTIDE SEQUENCE [LARGE SCALE GENOMIC DNA]</scope>
    <source>
        <strain evidence="3 4">CR14</strain>
    </source>
</reference>
<dbReference type="PANTHER" id="PTHR30093">
    <property type="entry name" value="GENERAL SECRETION PATHWAY PROTEIN G"/>
    <property type="match status" value="1"/>
</dbReference>
<dbReference type="NCBIfam" id="TIGR02532">
    <property type="entry name" value="IV_pilin_GFxxxE"/>
    <property type="match status" value="1"/>
</dbReference>
<evidence type="ECO:0000313" key="4">
    <source>
        <dbReference type="Proteomes" id="UP001304300"/>
    </source>
</evidence>
<dbReference type="GO" id="GO:0015627">
    <property type="term" value="C:type II protein secretion system complex"/>
    <property type="evidence" value="ECO:0007669"/>
    <property type="project" value="InterPro"/>
</dbReference>
<dbReference type="Pfam" id="PF07963">
    <property type="entry name" value="N_methyl"/>
    <property type="match status" value="1"/>
</dbReference>
<keyword evidence="4" id="KW-1185">Reference proteome</keyword>
<accession>A0AAQ3LIV7</accession>
<dbReference type="SUPFAM" id="SSF54523">
    <property type="entry name" value="Pili subunits"/>
    <property type="match status" value="1"/>
</dbReference>
<dbReference type="Proteomes" id="UP001304300">
    <property type="component" value="Chromosome"/>
</dbReference>
<dbReference type="PRINTS" id="PR00813">
    <property type="entry name" value="BCTERIALGSPG"/>
</dbReference>
<name>A0AAQ3LIV7_9BACT</name>
<dbReference type="InterPro" id="IPR000983">
    <property type="entry name" value="Bac_GSPG_pilin"/>
</dbReference>
<dbReference type="GO" id="GO:0015628">
    <property type="term" value="P:protein secretion by the type II secretion system"/>
    <property type="evidence" value="ECO:0007669"/>
    <property type="project" value="InterPro"/>
</dbReference>
<dbReference type="PROSITE" id="PS00409">
    <property type="entry name" value="PROKAR_NTER_METHYL"/>
    <property type="match status" value="1"/>
</dbReference>
<feature type="transmembrane region" description="Helical" evidence="2">
    <location>
        <begin position="12"/>
        <end position="33"/>
    </location>
</feature>
<dbReference type="AlphaFoldDB" id="A0AAQ3LIV7"/>
<keyword evidence="2" id="KW-1133">Transmembrane helix</keyword>
<evidence type="ECO:0000256" key="2">
    <source>
        <dbReference type="SAM" id="Phobius"/>
    </source>
</evidence>
<keyword evidence="2" id="KW-0472">Membrane</keyword>
<dbReference type="RefSeq" id="WP_317835483.1">
    <property type="nucleotide sequence ID" value="NZ_CP136920.1"/>
</dbReference>
<dbReference type="KEGG" id="puo:RZN69_07575"/>
<keyword evidence="1" id="KW-0488">Methylation</keyword>
<dbReference type="InterPro" id="IPR045584">
    <property type="entry name" value="Pilin-like"/>
</dbReference>
<sequence>MNNTKSKKGFTLVEIMIVVVIIGLLAAMAIPAFNKVREQSREKSITNNLRQIASAGQQYILEEGETQVTFTALEGTYFPTIAQVSGENYNALIVGEDGGSLVVTTSGGDTIIYTY</sequence>
<organism evidence="3 4">
    <name type="scientific">Rubellicoccus peritrichatus</name>
    <dbReference type="NCBI Taxonomy" id="3080537"/>
    <lineage>
        <taxon>Bacteria</taxon>
        <taxon>Pseudomonadati</taxon>
        <taxon>Verrucomicrobiota</taxon>
        <taxon>Opitutia</taxon>
        <taxon>Puniceicoccales</taxon>
        <taxon>Cerasicoccaceae</taxon>
        <taxon>Rubellicoccus</taxon>
    </lineage>
</organism>
<evidence type="ECO:0000256" key="1">
    <source>
        <dbReference type="ARBA" id="ARBA00022481"/>
    </source>
</evidence>
<dbReference type="Gene3D" id="3.30.700.10">
    <property type="entry name" value="Glycoprotein, Type 4 Pilin"/>
    <property type="match status" value="1"/>
</dbReference>
<protein>
    <submittedName>
        <fullName evidence="3">Prepilin-type N-terminal cleavage/methylation domain-containing protein</fullName>
    </submittedName>
</protein>